<comment type="caution">
    <text evidence="1">The sequence shown here is derived from an EMBL/GenBank/DDBJ whole genome shotgun (WGS) entry which is preliminary data.</text>
</comment>
<proteinExistence type="predicted"/>
<dbReference type="AlphaFoldDB" id="A0A0F9DPP4"/>
<dbReference type="EMBL" id="LAZR01038404">
    <property type="protein sequence ID" value="KKL19651.1"/>
    <property type="molecule type" value="Genomic_DNA"/>
</dbReference>
<sequence>KFNIKIRTISEANKGKYSYKFIDGRCLKNYYCLDCGKKISIACGIYGTGKCVSCTKIGKNNPNYGGTFHGIPKMNKTGKDNPNYKDGRTSLIRGIYMSNLYKKWRKLVYERDDYTGQKCKFKKKHLEAHHTNRFVEIYEEFVSCYNLDPNKDKELLLNLSKYWNDFGDIKKGIK</sequence>
<accession>A0A0F9DPP4</accession>
<feature type="non-terminal residue" evidence="1">
    <location>
        <position position="1"/>
    </location>
</feature>
<organism evidence="1">
    <name type="scientific">marine sediment metagenome</name>
    <dbReference type="NCBI Taxonomy" id="412755"/>
    <lineage>
        <taxon>unclassified sequences</taxon>
        <taxon>metagenomes</taxon>
        <taxon>ecological metagenomes</taxon>
    </lineage>
</organism>
<gene>
    <name evidence="1" type="ORF">LCGC14_2463340</name>
</gene>
<evidence type="ECO:0008006" key="2">
    <source>
        <dbReference type="Google" id="ProtNLM"/>
    </source>
</evidence>
<evidence type="ECO:0000313" key="1">
    <source>
        <dbReference type="EMBL" id="KKL19651.1"/>
    </source>
</evidence>
<protein>
    <recommendedName>
        <fullName evidence="2">Nuclease associated modular domain-containing protein</fullName>
    </recommendedName>
</protein>
<reference evidence="1" key="1">
    <citation type="journal article" date="2015" name="Nature">
        <title>Complex archaea that bridge the gap between prokaryotes and eukaryotes.</title>
        <authorList>
            <person name="Spang A."/>
            <person name="Saw J.H."/>
            <person name="Jorgensen S.L."/>
            <person name="Zaremba-Niedzwiedzka K."/>
            <person name="Martijn J."/>
            <person name="Lind A.E."/>
            <person name="van Eijk R."/>
            <person name="Schleper C."/>
            <person name="Guy L."/>
            <person name="Ettema T.J."/>
        </authorList>
    </citation>
    <scope>NUCLEOTIDE SEQUENCE</scope>
</reference>
<name>A0A0F9DPP4_9ZZZZ</name>